<evidence type="ECO:0000256" key="11">
    <source>
        <dbReference type="SAM" id="MobiDB-lite"/>
    </source>
</evidence>
<keyword evidence="7" id="KW-0325">Glycoprotein</keyword>
<feature type="chain" id="PRO_5041019409" description="1,3-beta-glucanosyltransferase" evidence="10">
    <location>
        <begin position="22"/>
        <end position="476"/>
    </location>
</feature>
<feature type="signal peptide" evidence="10">
    <location>
        <begin position="1"/>
        <end position="21"/>
    </location>
</feature>
<reference evidence="12" key="2">
    <citation type="journal article" date="2023" name="IMA Fungus">
        <title>Comparative genomic study of the Penicillium genus elucidates a diverse pangenome and 15 lateral gene transfer events.</title>
        <authorList>
            <person name="Petersen C."/>
            <person name="Sorensen T."/>
            <person name="Nielsen M.R."/>
            <person name="Sondergaard T.E."/>
            <person name="Sorensen J.L."/>
            <person name="Fitzpatrick D.A."/>
            <person name="Frisvad J.C."/>
            <person name="Nielsen K.L."/>
        </authorList>
    </citation>
    <scope>NUCLEOTIDE SEQUENCE</scope>
    <source>
        <strain evidence="12">IBT 22155</strain>
    </source>
</reference>
<dbReference type="GO" id="GO:0031505">
    <property type="term" value="P:fungal-type cell wall organization"/>
    <property type="evidence" value="ECO:0007669"/>
    <property type="project" value="TreeGrafter"/>
</dbReference>
<dbReference type="GO" id="GO:0005886">
    <property type="term" value="C:plasma membrane"/>
    <property type="evidence" value="ECO:0007669"/>
    <property type="project" value="UniProtKB-SubCell"/>
</dbReference>
<dbReference type="InterPro" id="IPR004886">
    <property type="entry name" value="Glucanosyltransferase"/>
</dbReference>
<dbReference type="Pfam" id="PF03198">
    <property type="entry name" value="Glyco_hydro_72"/>
    <property type="match status" value="1"/>
</dbReference>
<dbReference type="PANTHER" id="PTHR31468">
    <property type="entry name" value="1,3-BETA-GLUCANOSYLTRANSFERASE GAS1"/>
    <property type="match status" value="1"/>
</dbReference>
<keyword evidence="5 10" id="KW-0732">Signal</keyword>
<evidence type="ECO:0000256" key="5">
    <source>
        <dbReference type="ARBA" id="ARBA00022729"/>
    </source>
</evidence>
<keyword evidence="3 10" id="KW-0336">GPI-anchor</keyword>
<keyword evidence="6 10" id="KW-0472">Membrane</keyword>
<evidence type="ECO:0000256" key="6">
    <source>
        <dbReference type="ARBA" id="ARBA00023136"/>
    </source>
</evidence>
<evidence type="ECO:0000313" key="12">
    <source>
        <dbReference type="EMBL" id="KAJ5120932.1"/>
    </source>
</evidence>
<evidence type="ECO:0000256" key="4">
    <source>
        <dbReference type="ARBA" id="ARBA00022679"/>
    </source>
</evidence>
<evidence type="ECO:0000256" key="8">
    <source>
        <dbReference type="ARBA" id="ARBA00023288"/>
    </source>
</evidence>
<dbReference type="AlphaFoldDB" id="A0A9W9GI82"/>
<evidence type="ECO:0000256" key="7">
    <source>
        <dbReference type="ARBA" id="ARBA00023180"/>
    </source>
</evidence>
<protein>
    <recommendedName>
        <fullName evidence="10">1,3-beta-glucanosyltransferase</fullName>
        <ecNumber evidence="10">2.4.1.-</ecNumber>
    </recommendedName>
</protein>
<keyword evidence="4 10" id="KW-0808">Transferase</keyword>
<keyword evidence="13" id="KW-1185">Reference proteome</keyword>
<dbReference type="Gene3D" id="3.20.20.80">
    <property type="entry name" value="Glycosidases"/>
    <property type="match status" value="1"/>
</dbReference>
<comment type="subcellular location">
    <subcellularLocation>
        <location evidence="1 10">Cell membrane</location>
        <topology evidence="1 10">Lipid-anchor</topology>
        <topology evidence="1 10">GPI-anchor</topology>
    </subcellularLocation>
</comment>
<name>A0A9W9GI82_9EURO</name>
<reference evidence="12" key="1">
    <citation type="submission" date="2022-11" db="EMBL/GenBank/DDBJ databases">
        <authorList>
            <person name="Petersen C."/>
        </authorList>
    </citation>
    <scope>NUCLEOTIDE SEQUENCE</scope>
    <source>
        <strain evidence="12">IBT 22155</strain>
    </source>
</reference>
<gene>
    <name evidence="12" type="ORF">N7515_010320</name>
</gene>
<proteinExistence type="inferred from homology"/>
<comment type="similarity">
    <text evidence="2 10">Belongs to the glycosyl hydrolase 72 family.</text>
</comment>
<feature type="region of interest" description="Disordered" evidence="11">
    <location>
        <begin position="422"/>
        <end position="453"/>
    </location>
</feature>
<dbReference type="OrthoDB" id="421038at2759"/>
<dbReference type="EC" id="2.4.1.-" evidence="10"/>
<dbReference type="PANTHER" id="PTHR31468:SF4">
    <property type="entry name" value="1,3-BETA-GLUCANOSYLTRANSFERASE GAS3-RELATED"/>
    <property type="match status" value="1"/>
</dbReference>
<dbReference type="GeneID" id="81410234"/>
<dbReference type="GO" id="GO:0042124">
    <property type="term" value="F:1,3-beta-glucanosyltransferase activity"/>
    <property type="evidence" value="ECO:0007669"/>
    <property type="project" value="TreeGrafter"/>
</dbReference>
<evidence type="ECO:0000256" key="10">
    <source>
        <dbReference type="RuleBase" id="RU361209"/>
    </source>
</evidence>
<dbReference type="Proteomes" id="UP001149079">
    <property type="component" value="Unassembled WGS sequence"/>
</dbReference>
<evidence type="ECO:0000256" key="2">
    <source>
        <dbReference type="ARBA" id="ARBA00007528"/>
    </source>
</evidence>
<accession>A0A9W9GI82</accession>
<evidence type="ECO:0000313" key="13">
    <source>
        <dbReference type="Proteomes" id="UP001149079"/>
    </source>
</evidence>
<dbReference type="SUPFAM" id="SSF51445">
    <property type="entry name" value="(Trans)glycosidases"/>
    <property type="match status" value="1"/>
</dbReference>
<dbReference type="RefSeq" id="XP_056517436.1">
    <property type="nucleotide sequence ID" value="XM_056671063.1"/>
</dbReference>
<comment type="caution">
    <text evidence="12">The sequence shown here is derived from an EMBL/GenBank/DDBJ whole genome shotgun (WGS) entry which is preliminary data.</text>
</comment>
<evidence type="ECO:0000256" key="1">
    <source>
        <dbReference type="ARBA" id="ARBA00004609"/>
    </source>
</evidence>
<keyword evidence="8 10" id="KW-0449">Lipoprotein</keyword>
<sequence>MFASYARLFTTVCALTSTAAALTPLEVSGKDFVNSETKDRFQIIGVDYQPGGSSGFTSKLDPLSDPDVCLRDAALMQRLGINTIRVYNLEPSLNHDECASIFDAAGIYMILDVSNPLQGGYLDRSAPWTTYSAIYYKQVFGVVEGFKNYDNVLGFFAGNEVINEDATYQAPRYIRAVIRDMKDYIAKNSKRAIPVGYSAADIRDILLDTVHYFECDLKNSTSSRADFFGLNSYSWCGDASYKSAGYDELTEDFTNATIPVFFSEYGCNDVKPRIFTEVQAIYGEEMTQAFSGGLVYEWTQEKNEYGLVEIESSDKVTLLVDYDNFQKQLNKLDIERIMSSNATQANVKAEECRASSIKRKSFYNSWDLPEVPSKVADFIKNGLPDAPSGKFVSVSATTIPQKVYDHTGKEIKDIKFEVKTTANTPSATSGSGSSGTSTGTSSSSTSSESNAASPNGIPSLALGGMGGFFMLLAHLL</sequence>
<evidence type="ECO:0000256" key="9">
    <source>
        <dbReference type="ARBA" id="ARBA00025026"/>
    </source>
</evidence>
<comment type="function">
    <text evidence="9">Splits internally a 1,3-beta-glucan molecule and transfers the newly generated reducing end (the donor) to the non-reducing end of another 1,3-beta-glucan molecule (the acceptor) forming a 1,3-beta linkage, resulting in the elongation of 1,3-beta-glucan chains in the cell wall. Involved in cell wall morphogenesis.</text>
</comment>
<evidence type="ECO:0000256" key="3">
    <source>
        <dbReference type="ARBA" id="ARBA00022622"/>
    </source>
</evidence>
<dbReference type="GO" id="GO:0071970">
    <property type="term" value="P:fungal-type cell wall (1-&gt;3)-beta-D-glucan biosynthetic process"/>
    <property type="evidence" value="ECO:0007669"/>
    <property type="project" value="TreeGrafter"/>
</dbReference>
<organism evidence="12 13">
    <name type="scientific">Penicillium bovifimosum</name>
    <dbReference type="NCBI Taxonomy" id="126998"/>
    <lineage>
        <taxon>Eukaryota</taxon>
        <taxon>Fungi</taxon>
        <taxon>Dikarya</taxon>
        <taxon>Ascomycota</taxon>
        <taxon>Pezizomycotina</taxon>
        <taxon>Eurotiomycetes</taxon>
        <taxon>Eurotiomycetidae</taxon>
        <taxon>Eurotiales</taxon>
        <taxon>Aspergillaceae</taxon>
        <taxon>Penicillium</taxon>
    </lineage>
</organism>
<dbReference type="FunFam" id="3.20.20.80:FF:000032">
    <property type="entry name" value="1,3-beta-glucanosyltransferase"/>
    <property type="match status" value="1"/>
</dbReference>
<dbReference type="EMBL" id="JAPQKL010000008">
    <property type="protein sequence ID" value="KAJ5120932.1"/>
    <property type="molecule type" value="Genomic_DNA"/>
</dbReference>
<dbReference type="GO" id="GO:0098552">
    <property type="term" value="C:side of membrane"/>
    <property type="evidence" value="ECO:0007669"/>
    <property type="project" value="UniProtKB-KW"/>
</dbReference>
<dbReference type="InterPro" id="IPR017853">
    <property type="entry name" value="GH"/>
</dbReference>